<dbReference type="OrthoDB" id="66409at2759"/>
<proteinExistence type="predicted"/>
<feature type="compositionally biased region" description="Polar residues" evidence="1">
    <location>
        <begin position="809"/>
        <end position="824"/>
    </location>
</feature>
<dbReference type="EMBL" id="MCOG01000002">
    <property type="protein sequence ID" value="ORY86508.1"/>
    <property type="molecule type" value="Genomic_DNA"/>
</dbReference>
<dbReference type="PROSITE" id="PS50211">
    <property type="entry name" value="DENN"/>
    <property type="match status" value="1"/>
</dbReference>
<feature type="compositionally biased region" description="Polar residues" evidence="1">
    <location>
        <begin position="879"/>
        <end position="898"/>
    </location>
</feature>
<dbReference type="InterPro" id="IPR052809">
    <property type="entry name" value="Actin_polarity_regulatory"/>
</dbReference>
<dbReference type="PANTHER" id="PTHR28245:SF1">
    <property type="entry name" value="ARF3-INTERACTING PROTEIN 1"/>
    <property type="match status" value="1"/>
</dbReference>
<dbReference type="Pfam" id="PF08616">
    <property type="entry name" value="SPA"/>
    <property type="match status" value="1"/>
</dbReference>
<protein>
    <recommendedName>
        <fullName evidence="2">UDENN domain-containing protein</fullName>
    </recommendedName>
</protein>
<comment type="caution">
    <text evidence="3">The sequence shown here is derived from an EMBL/GenBank/DDBJ whole genome shotgun (WGS) entry which is preliminary data.</text>
</comment>
<dbReference type="GO" id="GO:0051666">
    <property type="term" value="P:actin cortical patch localization"/>
    <property type="evidence" value="ECO:0007669"/>
    <property type="project" value="TreeGrafter"/>
</dbReference>
<feature type="compositionally biased region" description="Low complexity" evidence="1">
    <location>
        <begin position="926"/>
        <end position="948"/>
    </location>
</feature>
<dbReference type="InterPro" id="IPR037516">
    <property type="entry name" value="Tripartite_DENN"/>
</dbReference>
<feature type="domain" description="UDENN" evidence="2">
    <location>
        <begin position="6"/>
        <end position="600"/>
    </location>
</feature>
<evidence type="ECO:0000259" key="2">
    <source>
        <dbReference type="PROSITE" id="PS50211"/>
    </source>
</evidence>
<keyword evidence="4" id="KW-1185">Reference proteome</keyword>
<organism evidence="3 4">
    <name type="scientific">Neocallimastix californiae</name>
    <dbReference type="NCBI Taxonomy" id="1754190"/>
    <lineage>
        <taxon>Eukaryota</taxon>
        <taxon>Fungi</taxon>
        <taxon>Fungi incertae sedis</taxon>
        <taxon>Chytridiomycota</taxon>
        <taxon>Chytridiomycota incertae sedis</taxon>
        <taxon>Neocallimastigomycetes</taxon>
        <taxon>Neocallimastigales</taxon>
        <taxon>Neocallimastigaceae</taxon>
        <taxon>Neocallimastix</taxon>
    </lineage>
</organism>
<dbReference type="InterPro" id="IPR012860">
    <property type="entry name" value="Afi1_N"/>
</dbReference>
<dbReference type="PANTHER" id="PTHR28245">
    <property type="entry name" value="ARF3-INTERACTING PROTEIN 1"/>
    <property type="match status" value="1"/>
</dbReference>
<dbReference type="STRING" id="1754190.A0A1Y2FRA4"/>
<feature type="compositionally biased region" description="Polar residues" evidence="1">
    <location>
        <begin position="907"/>
        <end position="917"/>
    </location>
</feature>
<feature type="compositionally biased region" description="Polar residues" evidence="1">
    <location>
        <begin position="831"/>
        <end position="841"/>
    </location>
</feature>
<feature type="region of interest" description="Disordered" evidence="1">
    <location>
        <begin position="869"/>
        <end position="1000"/>
    </location>
</feature>
<gene>
    <name evidence="3" type="ORF">LY90DRAFT_374577</name>
</gene>
<sequence length="1356" mass="153598">MSKHINHILVAEFDIDKGSQLTHQYPEKTGIEETKLAELMLPDGAHLREEDWTFFILNQHVVEDSTSNYSEQQEAYISEGFLKFQPVLSAYCYTYNNGLWEKIIDNEEIFIQLIQDKILLLSKTLRLIGEITPDSLIDFQENINSYSIKLATKSNIYGFKLLNDDDYRLTLNAVRSVLYQKSSLIDSNQVEFPDKLLPVVNNETNALYVLNLVRTKQIPGVRRGARVKAIAITSHHKWLHVFKPLLIMALDNYFEKQDIVILEQLYKSMNSLDISLMPLLSLNEKIILRASDDPMLFNEKFLEMEDFAKSVNKYNKKLLNNSQIKKIDRHFYETNVLYDNGAKNPVKVPIKIPMTMFNGEIGDLSVIQLISTFGNSAYPSKHHPQLDNNIPTNPIIVLINALLTQKRVLFLGHLKPSGEVANFVLAACALGSCGILRGYSERCFPYTNLAGLDDLLKVPGFIAGVTNPAFEEHPQWWDVLFNINSGKVTISPNIERTPPIENKLFINTEKEAISTSFDKEFMNDIMSLIQQKYGEHYIRERFRLYLLRFIEVASEYEKMKYGRTKLYYTSENIKDKYKIGVGPYFTDEISKRREIIYNINRIEGWRKTKSYELYTKDFHKNLLRQSVRCVDLRRQATVLRNETSISPERLNAIMKALSENITTDEQVLEFLTHFLHNQGGLLPIAYSLLHQIESIRINCTKLLVRLDYSAVGSRILSHLNPFFKLAYEKSAQKCEKRWGKNWFIISNDSSTYSKDMVQNQNNTNNEIQNIKSPSIVNGSINNNNSNVNRISGTYISSNPERRRSFNTNIDEVSNNSNGVDSSANPYALSPRITQRKPSSAHSFKMMNDNYSLPVPPRQVESNSVIKVKVKSKSGDDISTKSGKISTTKIISNPESIRSPSIKKGSPRSIQSSLSNHKISLRREKSTGSNPNSSSISSPSPKELPSSKVSRSRSNGNKNVTTTINSNNSISNKSNISHSKSYDRHSSITLSSSGSESDLISNDDLDDEEILKNINKQINVNDSTYGDILEDDLINLYNANSSKEISEDSRNLDYSLDIKKMNISNSVGELYEYDKSMENSKSSLLLEHTDLDDNQLFSNRIKDVPVDNSFKNSANTSNTSITSPTTNDNSANHDKGTGTTSTINKQHKLVFNQRSDSFNHPLGDNEDLNRNILFSNRKDNYSKNIPSDLFSDDGEDIEGYSRAYSTNDKFNTSKGTIDNSYLDGTYSSFISSTTHSPTLSTDSSFSNDDDDNNNNDNRKSNKSIEINQSKDSISNVNNKSNGGISHFGQYGNESTVQSASMDLSNSHLIIDYDAKIEKEKLVIPKVQTAPTSTNPVIQRILQKQQLSIQKFSSLDPK</sequence>
<accession>A0A1Y2FRA4</accession>
<feature type="region of interest" description="Disordered" evidence="1">
    <location>
        <begin position="1231"/>
        <end position="1288"/>
    </location>
</feature>
<feature type="compositionally biased region" description="Low complexity" evidence="1">
    <location>
        <begin position="986"/>
        <end position="999"/>
    </location>
</feature>
<feature type="compositionally biased region" description="Polar residues" evidence="1">
    <location>
        <begin position="1263"/>
        <end position="1282"/>
    </location>
</feature>
<dbReference type="Proteomes" id="UP000193920">
    <property type="component" value="Unassembled WGS sequence"/>
</dbReference>
<name>A0A1Y2FRA4_9FUNG</name>
<evidence type="ECO:0000313" key="4">
    <source>
        <dbReference type="Proteomes" id="UP000193920"/>
    </source>
</evidence>
<reference evidence="3 4" key="1">
    <citation type="submission" date="2016-08" db="EMBL/GenBank/DDBJ databases">
        <title>A Parts List for Fungal Cellulosomes Revealed by Comparative Genomics.</title>
        <authorList>
            <consortium name="DOE Joint Genome Institute"/>
            <person name="Haitjema C.H."/>
            <person name="Gilmore S.P."/>
            <person name="Henske J.K."/>
            <person name="Solomon K.V."/>
            <person name="De Groot R."/>
            <person name="Kuo A."/>
            <person name="Mondo S.J."/>
            <person name="Salamov A.A."/>
            <person name="Labutti K."/>
            <person name="Zhao Z."/>
            <person name="Chiniquy J."/>
            <person name="Barry K."/>
            <person name="Brewer H.M."/>
            <person name="Purvine S.O."/>
            <person name="Wright A.T."/>
            <person name="Boxma B."/>
            <person name="Van Alen T."/>
            <person name="Hackstein J.H."/>
            <person name="Baker S.E."/>
            <person name="Grigoriev I.V."/>
            <person name="O'Malley M.A."/>
        </authorList>
    </citation>
    <scope>NUCLEOTIDE SEQUENCE [LARGE SCALE GENOMIC DNA]</scope>
    <source>
        <strain evidence="3 4">G1</strain>
    </source>
</reference>
<feature type="compositionally biased region" description="Low complexity" evidence="1">
    <location>
        <begin position="1111"/>
        <end position="1129"/>
    </location>
</feature>
<feature type="region of interest" description="Disordered" evidence="1">
    <location>
        <begin position="809"/>
        <end position="857"/>
    </location>
</feature>
<evidence type="ECO:0000256" key="1">
    <source>
        <dbReference type="SAM" id="MobiDB-lite"/>
    </source>
</evidence>
<feature type="compositionally biased region" description="Low complexity" evidence="1">
    <location>
        <begin position="956"/>
        <end position="978"/>
    </location>
</feature>
<dbReference type="Pfam" id="PF07792">
    <property type="entry name" value="Afi1"/>
    <property type="match status" value="1"/>
</dbReference>
<feature type="region of interest" description="Disordered" evidence="1">
    <location>
        <begin position="1106"/>
        <end position="1143"/>
    </location>
</feature>
<evidence type="ECO:0000313" key="3">
    <source>
        <dbReference type="EMBL" id="ORY86508.1"/>
    </source>
</evidence>
<dbReference type="GO" id="GO:0005886">
    <property type="term" value="C:plasma membrane"/>
    <property type="evidence" value="ECO:0007669"/>
    <property type="project" value="TreeGrafter"/>
</dbReference>